<comment type="caution">
    <text evidence="3">The sequence shown here is derived from an EMBL/GenBank/DDBJ whole genome shotgun (WGS) entry which is preliminary data.</text>
</comment>
<evidence type="ECO:0000313" key="4">
    <source>
        <dbReference type="Proteomes" id="UP001147700"/>
    </source>
</evidence>
<protein>
    <submittedName>
        <fullName evidence="3">SIS domain-containing protein</fullName>
    </submittedName>
</protein>
<evidence type="ECO:0000313" key="3">
    <source>
        <dbReference type="EMBL" id="MDA0138944.1"/>
    </source>
</evidence>
<dbReference type="EMBL" id="JAPCID010000020">
    <property type="protein sequence ID" value="MDA0138944.1"/>
    <property type="molecule type" value="Genomic_DNA"/>
</dbReference>
<dbReference type="SUPFAM" id="SSF53697">
    <property type="entry name" value="SIS domain"/>
    <property type="match status" value="1"/>
</dbReference>
<accession>A0ABT4RK68</accession>
<evidence type="ECO:0000259" key="2">
    <source>
        <dbReference type="PROSITE" id="PS51464"/>
    </source>
</evidence>
<reference evidence="3" key="1">
    <citation type="submission" date="2022-10" db="EMBL/GenBank/DDBJ databases">
        <title>The WGS of Solirubrobacter sp. CPCC 204708.</title>
        <authorList>
            <person name="Jiang Z."/>
        </authorList>
    </citation>
    <scope>NUCLEOTIDE SEQUENCE</scope>
    <source>
        <strain evidence="3">CPCC 204708</strain>
    </source>
</reference>
<dbReference type="Proteomes" id="UP001147700">
    <property type="component" value="Unassembled WGS sequence"/>
</dbReference>
<feature type="domain" description="SIS" evidence="2">
    <location>
        <begin position="189"/>
        <end position="315"/>
    </location>
</feature>
<organism evidence="3 4">
    <name type="scientific">Solirubrobacter deserti</name>
    <dbReference type="NCBI Taxonomy" id="2282478"/>
    <lineage>
        <taxon>Bacteria</taxon>
        <taxon>Bacillati</taxon>
        <taxon>Actinomycetota</taxon>
        <taxon>Thermoleophilia</taxon>
        <taxon>Solirubrobacterales</taxon>
        <taxon>Solirubrobacteraceae</taxon>
        <taxon>Solirubrobacter</taxon>
    </lineage>
</organism>
<dbReference type="PANTHER" id="PTHR10937">
    <property type="entry name" value="GLUCOSAMINE--FRUCTOSE-6-PHOSPHATE AMINOTRANSFERASE, ISOMERIZING"/>
    <property type="match status" value="1"/>
</dbReference>
<keyword evidence="4" id="KW-1185">Reference proteome</keyword>
<keyword evidence="1" id="KW-0677">Repeat</keyword>
<dbReference type="Pfam" id="PF01380">
    <property type="entry name" value="SIS"/>
    <property type="match status" value="1"/>
</dbReference>
<dbReference type="InterPro" id="IPR035490">
    <property type="entry name" value="GlmS/FrlB_SIS"/>
</dbReference>
<name>A0ABT4RK68_9ACTN</name>
<gene>
    <name evidence="3" type="ORF">OJ962_15690</name>
</gene>
<dbReference type="CDD" id="cd05009">
    <property type="entry name" value="SIS_GlmS_GlmD_2"/>
    <property type="match status" value="1"/>
</dbReference>
<dbReference type="InterPro" id="IPR035466">
    <property type="entry name" value="GlmS/AgaS_SIS"/>
</dbReference>
<feature type="domain" description="SIS" evidence="2">
    <location>
        <begin position="25"/>
        <end position="165"/>
    </location>
</feature>
<dbReference type="Gene3D" id="3.40.50.10490">
    <property type="entry name" value="Glucose-6-phosphate isomerase like protein, domain 1"/>
    <property type="match status" value="2"/>
</dbReference>
<evidence type="ECO:0000256" key="1">
    <source>
        <dbReference type="ARBA" id="ARBA00022737"/>
    </source>
</evidence>
<dbReference type="InterPro" id="IPR046348">
    <property type="entry name" value="SIS_dom_sf"/>
</dbReference>
<sequence>MPGSHMRREMTEQPEVLARLLSRRIDVGLERPAGVIIVARGSSDHAAVYGRYLLELATRRPVALAAPSLFTRYGARTDASGWLVVGVSQSGKTPEIVDVVERLRATGGHAVAITNDADSPLAAAAETVIELGAGEERAVPATKTYTAQMAAFAVLAAAFGEVPWEQGALSAVPGAVSAVLEDPDPMATLAVRWAAIDKLVVTARGWMFSAALETALKVRETALVSAQGFSVADLLHGPIAAVDAGAAVLALRADGPSATDVDEAVEALQQRGADLHLMPTVTGVPEALAPIAAAVRGQQLALELALRKGLDPDAPRGLNKVTITR</sequence>
<dbReference type="PROSITE" id="PS51464">
    <property type="entry name" value="SIS"/>
    <property type="match status" value="2"/>
</dbReference>
<proteinExistence type="predicted"/>
<dbReference type="InterPro" id="IPR001347">
    <property type="entry name" value="SIS_dom"/>
</dbReference>
<dbReference type="CDD" id="cd05008">
    <property type="entry name" value="SIS_GlmS_GlmD_1"/>
    <property type="match status" value="1"/>
</dbReference>
<dbReference type="PANTHER" id="PTHR10937:SF8">
    <property type="entry name" value="AMINOTRANSFERASE-RELATED"/>
    <property type="match status" value="1"/>
</dbReference>